<evidence type="ECO:0000313" key="2">
    <source>
        <dbReference type="Proteomes" id="UP000502533"/>
    </source>
</evidence>
<dbReference type="Proteomes" id="UP000502533">
    <property type="component" value="Chromosome"/>
</dbReference>
<dbReference type="EMBL" id="CP050139">
    <property type="protein sequence ID" value="QIP34095.1"/>
    <property type="molecule type" value="Genomic_DNA"/>
</dbReference>
<organism evidence="1 2">
    <name type="scientific">Komagataeibacter rhaeticus</name>
    <dbReference type="NCBI Taxonomy" id="215221"/>
    <lineage>
        <taxon>Bacteria</taxon>
        <taxon>Pseudomonadati</taxon>
        <taxon>Pseudomonadota</taxon>
        <taxon>Alphaproteobacteria</taxon>
        <taxon>Acetobacterales</taxon>
        <taxon>Acetobacteraceae</taxon>
        <taxon>Komagataeibacter</taxon>
    </lineage>
</organism>
<dbReference type="KEGG" id="kre:GWK63_10780"/>
<accession>A0A181CC95</accession>
<name>A0A181CC95_9PROT</name>
<dbReference type="RefSeq" id="WP_007399712.1">
    <property type="nucleotide sequence ID" value="NZ_CALMTF010000078.1"/>
</dbReference>
<proteinExistence type="predicted"/>
<reference evidence="1 2" key="1">
    <citation type="submission" date="2020-03" db="EMBL/GenBank/DDBJ databases">
        <title>Isolation of cellulose-producing strains, genome characterization and application of the synthesized cellulose films as an economical and sustainable material for piezoelectric sensor construction.</title>
        <authorList>
            <person name="Mangayil R.K."/>
        </authorList>
    </citation>
    <scope>NUCLEOTIDE SEQUENCE [LARGE SCALE GENOMIC DNA]</scope>
    <source>
        <strain evidence="1 2">ENS 9a1a</strain>
    </source>
</reference>
<sequence length="354" mass="35788">MMGLPLYGSLLAGWMAVSVMALLATGAPVALRVLLAALLLVLCGGAGWAGPGIAQAFMGTGPALALCVHVAMGARSGEGRGGTVPGFLLAGNAALAVAFGRCDLLFMFMGAGMAVRLVLAQGPRGLDRAGWQVLRAGLGGLMMAQGGLSVLQAQWGGMADQAGAVLLVGGVLLACGMLADAAADHVPPCGRMDMLAALPVVARAADTWPVIRPVLTFMGLVCLLWSVLPRGGRRPSGTAWGAWAVLAAGLPGADTTLALPACLLAVAITEPDRTGRVDETGPSWPPFLPGMALVLVLVGQVAQQVWAALLAAVTLWPVMARYRMGQAPGMRGVLSLVLGCMVLAAVIRHGGGGP</sequence>
<keyword evidence="2" id="KW-1185">Reference proteome</keyword>
<dbReference type="AlphaFoldDB" id="A0A181CC95"/>
<dbReference type="GeneID" id="85022644"/>
<gene>
    <name evidence="1" type="ORF">GWK63_10780</name>
</gene>
<evidence type="ECO:0000313" key="1">
    <source>
        <dbReference type="EMBL" id="QIP34095.1"/>
    </source>
</evidence>
<protein>
    <submittedName>
        <fullName evidence="1">Uncharacterized protein</fullName>
    </submittedName>
</protein>